<name>A0A841L0W6_9FIRM</name>
<evidence type="ECO:0000313" key="1">
    <source>
        <dbReference type="EMBL" id="MBB6216019.1"/>
    </source>
</evidence>
<proteinExistence type="predicted"/>
<dbReference type="AlphaFoldDB" id="A0A841L0W6"/>
<protein>
    <submittedName>
        <fullName evidence="1">Uncharacterized protein</fullName>
    </submittedName>
</protein>
<dbReference type="RefSeq" id="WP_184310558.1">
    <property type="nucleotide sequence ID" value="NZ_JACHEN010000011.1"/>
</dbReference>
<dbReference type="Gene3D" id="2.60.120.260">
    <property type="entry name" value="Galactose-binding domain-like"/>
    <property type="match status" value="1"/>
</dbReference>
<accession>A0A841L0W6</accession>
<reference evidence="1 2" key="1">
    <citation type="submission" date="2020-08" db="EMBL/GenBank/DDBJ databases">
        <title>Genomic Encyclopedia of Type Strains, Phase IV (KMG-IV): sequencing the most valuable type-strain genomes for metagenomic binning, comparative biology and taxonomic classification.</title>
        <authorList>
            <person name="Goeker M."/>
        </authorList>
    </citation>
    <scope>NUCLEOTIDE SEQUENCE [LARGE SCALE GENOMIC DNA]</scope>
    <source>
        <strain evidence="1 2">DSM 103526</strain>
    </source>
</reference>
<dbReference type="EMBL" id="JACHEN010000011">
    <property type="protein sequence ID" value="MBB6216019.1"/>
    <property type="molecule type" value="Genomic_DNA"/>
</dbReference>
<sequence length="514" mass="59827">MRHSYIEKFDILHPFKSNTLQDVYIGAPKENTKEIVLINVLKSVNEDMEKAKGAMKKSIGNLLHYEEVDQGIVLVTRYMEGVPLLTYLEQEPLSLGSRIHVMFQYLKKITKYDSFPKELKEILIDETQIIIDKGELNLYELILFHEGELEKIANSDAIQKVGKTLKKILEIGAENMDFHRGQYQQIYQFVSELEEGRHTYKNLLSVFHGFKSIYFHGEYRENDDSSRLDNDVSRKSRRGMQDHVIGGKLRGMIIAIAAISIVAYGSLKVLRYTTASKAASQEPVAYFEKIQTKKGFELINKSVLHGDKNTIKESLWEVYKDNQIIEKKGTKDLYIDLKEDGVYHVILKVKDQFDKWSKPYGKDIYVEKQVAMTEDQELATDYTEKLEHLGSWDNPEKNITVDEDVLRSGTYSWKIDKNANKATIHMQELRPDPHVSLSFWIMSSSWENTNIQVEGIFEGSQKFHRKINFKPKEINVWEMIQLPEPMEKVQEVRLIFSDVKESIWIDDIEFSVYK</sequence>
<gene>
    <name evidence="1" type="ORF">HNQ80_002110</name>
</gene>
<dbReference type="Proteomes" id="UP000579281">
    <property type="component" value="Unassembled WGS sequence"/>
</dbReference>
<evidence type="ECO:0000313" key="2">
    <source>
        <dbReference type="Proteomes" id="UP000579281"/>
    </source>
</evidence>
<organism evidence="1 2">
    <name type="scientific">Anaerosolibacter carboniphilus</name>
    <dbReference type="NCBI Taxonomy" id="1417629"/>
    <lineage>
        <taxon>Bacteria</taxon>
        <taxon>Bacillati</taxon>
        <taxon>Bacillota</taxon>
        <taxon>Clostridia</taxon>
        <taxon>Peptostreptococcales</taxon>
        <taxon>Thermotaleaceae</taxon>
        <taxon>Anaerosolibacter</taxon>
    </lineage>
</organism>
<keyword evidence="2" id="KW-1185">Reference proteome</keyword>
<comment type="caution">
    <text evidence="1">The sequence shown here is derived from an EMBL/GenBank/DDBJ whole genome shotgun (WGS) entry which is preliminary data.</text>
</comment>